<dbReference type="InterPro" id="IPR011006">
    <property type="entry name" value="CheY-like_superfamily"/>
</dbReference>
<dbReference type="PROSITE" id="PS51755">
    <property type="entry name" value="OMPR_PHOB"/>
    <property type="match status" value="1"/>
</dbReference>
<organism evidence="8 9">
    <name type="scientific">Labrys wisconsinensis</name>
    <dbReference type="NCBI Taxonomy" id="425677"/>
    <lineage>
        <taxon>Bacteria</taxon>
        <taxon>Pseudomonadati</taxon>
        <taxon>Pseudomonadota</taxon>
        <taxon>Alphaproteobacteria</taxon>
        <taxon>Hyphomicrobiales</taxon>
        <taxon>Xanthobacteraceae</taxon>
        <taxon>Labrys</taxon>
    </lineage>
</organism>
<dbReference type="SMART" id="SM00448">
    <property type="entry name" value="REC"/>
    <property type="match status" value="1"/>
</dbReference>
<dbReference type="InterPro" id="IPR001867">
    <property type="entry name" value="OmpR/PhoB-type_DNA-bd"/>
</dbReference>
<dbReference type="Gene3D" id="1.10.10.10">
    <property type="entry name" value="Winged helix-like DNA-binding domain superfamily/Winged helix DNA-binding domain"/>
    <property type="match status" value="1"/>
</dbReference>
<dbReference type="EMBL" id="JAUSVX010000002">
    <property type="protein sequence ID" value="MDQ0468374.1"/>
    <property type="molecule type" value="Genomic_DNA"/>
</dbReference>
<sequence length="223" mass="25334">MRILLVEDTEDLGQALFQHFLTEGHAVDWARTGPDAEAFLRAQAYDAILLDLGIPDLSGTELLKDLRRRRDTTPVLVMTARALMEDKLAHFELGADDYLLKPFDLRELDARLNALMRRLNGLAASSVRFGNFTFDGKARRAAIDGVPIELGRREFRLLEYFVSTRGRIASKEQIFDRLFGMEDEAGLNVVELYVSRLRRKLEGSRFTIRTIRGLGYVAEVEGE</sequence>
<dbReference type="Gene3D" id="6.10.250.690">
    <property type="match status" value="1"/>
</dbReference>
<dbReference type="PROSITE" id="PS50110">
    <property type="entry name" value="RESPONSE_REGULATORY"/>
    <property type="match status" value="1"/>
</dbReference>
<evidence type="ECO:0000259" key="6">
    <source>
        <dbReference type="PROSITE" id="PS50110"/>
    </source>
</evidence>
<keyword evidence="3" id="KW-0804">Transcription</keyword>
<keyword evidence="4" id="KW-0597">Phosphoprotein</keyword>
<gene>
    <name evidence="8" type="ORF">QO011_001374</name>
</gene>
<evidence type="ECO:0000259" key="7">
    <source>
        <dbReference type="PROSITE" id="PS51755"/>
    </source>
</evidence>
<dbReference type="InterPro" id="IPR001789">
    <property type="entry name" value="Sig_transdc_resp-reg_receiver"/>
</dbReference>
<dbReference type="InterPro" id="IPR039420">
    <property type="entry name" value="WalR-like"/>
</dbReference>
<keyword evidence="1" id="KW-0805">Transcription regulation</keyword>
<dbReference type="Pfam" id="PF00072">
    <property type="entry name" value="Response_reg"/>
    <property type="match status" value="1"/>
</dbReference>
<accession>A0ABU0J517</accession>
<evidence type="ECO:0000256" key="2">
    <source>
        <dbReference type="ARBA" id="ARBA00023125"/>
    </source>
</evidence>
<feature type="DNA-binding region" description="OmpR/PhoB-type" evidence="5">
    <location>
        <begin position="124"/>
        <end position="220"/>
    </location>
</feature>
<dbReference type="RefSeq" id="WP_307269518.1">
    <property type="nucleotide sequence ID" value="NZ_JAUSVX010000002.1"/>
</dbReference>
<dbReference type="Pfam" id="PF00486">
    <property type="entry name" value="Trans_reg_C"/>
    <property type="match status" value="1"/>
</dbReference>
<protein>
    <submittedName>
        <fullName evidence="8">Two-component system response regulator TctD</fullName>
    </submittedName>
</protein>
<dbReference type="PANTHER" id="PTHR48111:SF67">
    <property type="entry name" value="TRANSCRIPTIONAL REGULATORY PROTEIN TCTD"/>
    <property type="match status" value="1"/>
</dbReference>
<dbReference type="Proteomes" id="UP001242480">
    <property type="component" value="Unassembled WGS sequence"/>
</dbReference>
<evidence type="ECO:0000313" key="9">
    <source>
        <dbReference type="Proteomes" id="UP001242480"/>
    </source>
</evidence>
<feature type="domain" description="Response regulatory" evidence="6">
    <location>
        <begin position="2"/>
        <end position="116"/>
    </location>
</feature>
<feature type="domain" description="OmpR/PhoB-type" evidence="7">
    <location>
        <begin position="124"/>
        <end position="220"/>
    </location>
</feature>
<evidence type="ECO:0000256" key="1">
    <source>
        <dbReference type="ARBA" id="ARBA00023015"/>
    </source>
</evidence>
<feature type="modified residue" description="4-aspartylphosphate" evidence="4">
    <location>
        <position position="51"/>
    </location>
</feature>
<evidence type="ECO:0000313" key="8">
    <source>
        <dbReference type="EMBL" id="MDQ0468374.1"/>
    </source>
</evidence>
<dbReference type="Gene3D" id="3.40.50.2300">
    <property type="match status" value="1"/>
</dbReference>
<evidence type="ECO:0000256" key="3">
    <source>
        <dbReference type="ARBA" id="ARBA00023163"/>
    </source>
</evidence>
<dbReference type="CDD" id="cd00383">
    <property type="entry name" value="trans_reg_C"/>
    <property type="match status" value="1"/>
</dbReference>
<dbReference type="SUPFAM" id="SSF52172">
    <property type="entry name" value="CheY-like"/>
    <property type="match status" value="1"/>
</dbReference>
<reference evidence="8 9" key="1">
    <citation type="submission" date="2023-07" db="EMBL/GenBank/DDBJ databases">
        <title>Genomic Encyclopedia of Type Strains, Phase IV (KMG-IV): sequencing the most valuable type-strain genomes for metagenomic binning, comparative biology and taxonomic classification.</title>
        <authorList>
            <person name="Goeker M."/>
        </authorList>
    </citation>
    <scope>NUCLEOTIDE SEQUENCE [LARGE SCALE GENOMIC DNA]</scope>
    <source>
        <strain evidence="8 9">DSM 19619</strain>
    </source>
</reference>
<dbReference type="SMART" id="SM00862">
    <property type="entry name" value="Trans_reg_C"/>
    <property type="match status" value="1"/>
</dbReference>
<evidence type="ECO:0000256" key="5">
    <source>
        <dbReference type="PROSITE-ProRule" id="PRU01091"/>
    </source>
</evidence>
<dbReference type="InterPro" id="IPR036388">
    <property type="entry name" value="WH-like_DNA-bd_sf"/>
</dbReference>
<proteinExistence type="predicted"/>
<dbReference type="PANTHER" id="PTHR48111">
    <property type="entry name" value="REGULATOR OF RPOS"/>
    <property type="match status" value="1"/>
</dbReference>
<comment type="caution">
    <text evidence="8">The sequence shown here is derived from an EMBL/GenBank/DDBJ whole genome shotgun (WGS) entry which is preliminary data.</text>
</comment>
<evidence type="ECO:0000256" key="4">
    <source>
        <dbReference type="PROSITE-ProRule" id="PRU00169"/>
    </source>
</evidence>
<keyword evidence="9" id="KW-1185">Reference proteome</keyword>
<name>A0ABU0J517_9HYPH</name>
<keyword evidence="2 5" id="KW-0238">DNA-binding</keyword>